<feature type="transmembrane region" description="Helical" evidence="1">
    <location>
        <begin position="68"/>
        <end position="94"/>
    </location>
</feature>
<sequence>MSMEGLPPAPRADVEATRADRGSRYLQWSPILLGAFAATALSFVMVTFGASVGLGVTSAAPTWRDASVALWILSGIYLILQAILSFGLGGYIAGWVRTPAAPGGPVEHTEQADGLHGLAVWALAVVMGAVLATLLGAATLSRTPTGATSARTSAAEPLLSYELDRLYRAGRRAPTVDLSAERAEAGRILLTTSSHDGLSADDRTYLIQQVVGTTGLAPADAERRVDTVIANAKTAIARSRRSTIILAFSVATAILLGAISAWAAACAGGRHRDGEPLPEWMAHANALDRRRTAVLP</sequence>
<feature type="transmembrane region" description="Helical" evidence="1">
    <location>
        <begin position="31"/>
        <end position="56"/>
    </location>
</feature>
<feature type="transmembrane region" description="Helical" evidence="1">
    <location>
        <begin position="114"/>
        <end position="135"/>
    </location>
</feature>
<keyword evidence="1" id="KW-0812">Transmembrane</keyword>
<feature type="transmembrane region" description="Helical" evidence="1">
    <location>
        <begin position="243"/>
        <end position="265"/>
    </location>
</feature>
<keyword evidence="1" id="KW-0472">Membrane</keyword>
<gene>
    <name evidence="2" type="ORF">F8237_23375</name>
</gene>
<dbReference type="KEGG" id="bbet:F8237_23375"/>
<dbReference type="Proteomes" id="UP000325641">
    <property type="component" value="Chromosome"/>
</dbReference>
<accession>A0A5P6P9Y7</accession>
<organism evidence="2 3">
    <name type="scientific">Bradyrhizobium betae</name>
    <dbReference type="NCBI Taxonomy" id="244734"/>
    <lineage>
        <taxon>Bacteria</taxon>
        <taxon>Pseudomonadati</taxon>
        <taxon>Pseudomonadota</taxon>
        <taxon>Alphaproteobacteria</taxon>
        <taxon>Hyphomicrobiales</taxon>
        <taxon>Nitrobacteraceae</taxon>
        <taxon>Bradyrhizobium</taxon>
    </lineage>
</organism>
<evidence type="ECO:0000313" key="3">
    <source>
        <dbReference type="Proteomes" id="UP000325641"/>
    </source>
</evidence>
<evidence type="ECO:0008006" key="4">
    <source>
        <dbReference type="Google" id="ProtNLM"/>
    </source>
</evidence>
<proteinExistence type="predicted"/>
<protein>
    <recommendedName>
        <fullName evidence="4">PhnA-like protein</fullName>
    </recommendedName>
</protein>
<dbReference type="OrthoDB" id="7032238at2"/>
<dbReference type="EMBL" id="CP044543">
    <property type="protein sequence ID" value="QFI75085.1"/>
    <property type="molecule type" value="Genomic_DNA"/>
</dbReference>
<evidence type="ECO:0000313" key="2">
    <source>
        <dbReference type="EMBL" id="QFI75085.1"/>
    </source>
</evidence>
<dbReference type="AlphaFoldDB" id="A0A5P6P9Y7"/>
<evidence type="ECO:0000256" key="1">
    <source>
        <dbReference type="SAM" id="Phobius"/>
    </source>
</evidence>
<dbReference type="RefSeq" id="WP_151648288.1">
    <property type="nucleotide sequence ID" value="NZ_CP044543.1"/>
</dbReference>
<reference evidence="3" key="1">
    <citation type="submission" date="2019-10" db="EMBL/GenBank/DDBJ databases">
        <title>Complete Genome Sequence of Bradyrhizobium betae type strain PL7HG1T.</title>
        <authorList>
            <person name="Bromfield E.S.P."/>
            <person name="Cloutier S."/>
        </authorList>
    </citation>
    <scope>NUCLEOTIDE SEQUENCE [LARGE SCALE GENOMIC DNA]</scope>
    <source>
        <strain evidence="3">PL7HG1</strain>
    </source>
</reference>
<name>A0A5P6P9Y7_9BRAD</name>
<keyword evidence="1" id="KW-1133">Transmembrane helix</keyword>